<evidence type="ECO:0000256" key="2">
    <source>
        <dbReference type="ARBA" id="ARBA00022475"/>
    </source>
</evidence>
<evidence type="ECO:0000259" key="7">
    <source>
        <dbReference type="Pfam" id="PF00482"/>
    </source>
</evidence>
<comment type="subcellular location">
    <subcellularLocation>
        <location evidence="1">Cell membrane</location>
        <topology evidence="1">Multi-pass membrane protein</topology>
    </subcellularLocation>
</comment>
<keyword evidence="4 6" id="KW-1133">Transmembrane helix</keyword>
<feature type="transmembrane region" description="Helical" evidence="6">
    <location>
        <begin position="116"/>
        <end position="139"/>
    </location>
</feature>
<evidence type="ECO:0000256" key="3">
    <source>
        <dbReference type="ARBA" id="ARBA00022692"/>
    </source>
</evidence>
<dbReference type="PANTHER" id="PTHR35007">
    <property type="entry name" value="INTEGRAL MEMBRANE PROTEIN-RELATED"/>
    <property type="match status" value="1"/>
</dbReference>
<organism evidence="8 9">
    <name type="scientific">Pontimonas salivibrio</name>
    <dbReference type="NCBI Taxonomy" id="1159327"/>
    <lineage>
        <taxon>Bacteria</taxon>
        <taxon>Bacillati</taxon>
        <taxon>Actinomycetota</taxon>
        <taxon>Actinomycetes</taxon>
        <taxon>Micrococcales</taxon>
        <taxon>Microbacteriaceae</taxon>
        <taxon>Pontimonas</taxon>
    </lineage>
</organism>
<protein>
    <submittedName>
        <fullName evidence="8">Fimbriae secretion channel subunit B</fullName>
    </submittedName>
</protein>
<dbReference type="EMBL" id="CP026923">
    <property type="protein sequence ID" value="AVG23387.1"/>
    <property type="molecule type" value="Genomic_DNA"/>
</dbReference>
<accession>A0A2L2BP14</accession>
<dbReference type="KEGG" id="psai:C3B54_11391"/>
<sequence>MATLSARLAVFFQAGLSPAKAWEELARDGQIGEAGQALAGRIQSHLQGGGRHAESVRGACEAGGEPERVFSAVVVVADESGTALYQALWALAEALRDRVSVEAEIRSIVQAPRQTTLLLLALPPLSLVVAGLLGVNALGFLTGSAFGWLLLILAALLYVAAIVWMGRLVAQLMPDSGYLSPARDLLAVASQGGALPEVAEARVNRVLLAHGLAESDNADIAHLTALSRRVGIPISRLSVAEATWQRHHARAEAAEAAQSLSVRILIPLGLFILPAFVAVGVVPVIFALLEGALRPDQQGLW</sequence>
<reference evidence="8 9" key="1">
    <citation type="submission" date="2018-02" db="EMBL/GenBank/DDBJ databases">
        <title>Complete genome of the streamlined marine actinobacterium Pontimonas salivibrio CL-TW6 adapted to coastal planktonic lifestype.</title>
        <authorList>
            <person name="Cho B.C."/>
            <person name="Hardies S.C."/>
            <person name="Jang G.I."/>
            <person name="Hwang C.Y."/>
        </authorList>
    </citation>
    <scope>NUCLEOTIDE SEQUENCE [LARGE SCALE GENOMIC DNA]</scope>
    <source>
        <strain evidence="8 9">CL-TW6</strain>
    </source>
</reference>
<keyword evidence="9" id="KW-1185">Reference proteome</keyword>
<proteinExistence type="predicted"/>
<dbReference type="AlphaFoldDB" id="A0A2L2BP14"/>
<evidence type="ECO:0000256" key="4">
    <source>
        <dbReference type="ARBA" id="ARBA00022989"/>
    </source>
</evidence>
<dbReference type="Proteomes" id="UP000243077">
    <property type="component" value="Chromosome"/>
</dbReference>
<dbReference type="GO" id="GO:0005886">
    <property type="term" value="C:plasma membrane"/>
    <property type="evidence" value="ECO:0007669"/>
    <property type="project" value="UniProtKB-SubCell"/>
</dbReference>
<keyword evidence="2" id="KW-1003">Cell membrane</keyword>
<evidence type="ECO:0000256" key="1">
    <source>
        <dbReference type="ARBA" id="ARBA00004651"/>
    </source>
</evidence>
<evidence type="ECO:0000313" key="8">
    <source>
        <dbReference type="EMBL" id="AVG23387.1"/>
    </source>
</evidence>
<gene>
    <name evidence="8" type="ORF">C3B54_11391</name>
</gene>
<feature type="transmembrane region" description="Helical" evidence="6">
    <location>
        <begin position="145"/>
        <end position="166"/>
    </location>
</feature>
<dbReference type="RefSeq" id="WP_104913010.1">
    <property type="nucleotide sequence ID" value="NZ_CP026923.1"/>
</dbReference>
<dbReference type="PANTHER" id="PTHR35007:SF4">
    <property type="entry name" value="CONSERVED TRANSMEMBRANE PROTEIN-RELATED"/>
    <property type="match status" value="1"/>
</dbReference>
<feature type="domain" description="Type II secretion system protein GspF" evidence="7">
    <location>
        <begin position="7"/>
        <end position="129"/>
    </location>
</feature>
<dbReference type="InterPro" id="IPR018076">
    <property type="entry name" value="T2SS_GspF_dom"/>
</dbReference>
<keyword evidence="3 6" id="KW-0812">Transmembrane</keyword>
<evidence type="ECO:0000313" key="9">
    <source>
        <dbReference type="Proteomes" id="UP000243077"/>
    </source>
</evidence>
<dbReference type="OrthoDB" id="3267562at2"/>
<feature type="transmembrane region" description="Helical" evidence="6">
    <location>
        <begin position="264"/>
        <end position="289"/>
    </location>
</feature>
<dbReference type="Pfam" id="PF00482">
    <property type="entry name" value="T2SSF"/>
    <property type="match status" value="1"/>
</dbReference>
<evidence type="ECO:0000256" key="5">
    <source>
        <dbReference type="ARBA" id="ARBA00023136"/>
    </source>
</evidence>
<name>A0A2L2BP14_9MICO</name>
<evidence type="ECO:0000256" key="6">
    <source>
        <dbReference type="SAM" id="Phobius"/>
    </source>
</evidence>
<keyword evidence="5 6" id="KW-0472">Membrane</keyword>